<evidence type="ECO:0000256" key="1">
    <source>
        <dbReference type="ARBA" id="ARBA00004141"/>
    </source>
</evidence>
<feature type="transmembrane region" description="Helical" evidence="6">
    <location>
        <begin position="32"/>
        <end position="51"/>
    </location>
</feature>
<dbReference type="GO" id="GO:0006829">
    <property type="term" value="P:zinc ion transport"/>
    <property type="evidence" value="ECO:0007669"/>
    <property type="project" value="UniProtKB-KW"/>
</dbReference>
<dbReference type="InterPro" id="IPR027469">
    <property type="entry name" value="Cation_efflux_TMD_sf"/>
</dbReference>
<sequence>MGGEHSHSGSHSHDHSHGHDHSHEVDFSNLNVSFVIAISANLAFTLLEAFYGVMTSSVSLLGDAGHNLSDVLGLLLAWGAAY</sequence>
<keyword evidence="3 6" id="KW-1133">Transmembrane helix</keyword>
<proteinExistence type="predicted"/>
<dbReference type="EMBL" id="JABMOJ010000062">
    <property type="protein sequence ID" value="NQV64061.1"/>
    <property type="molecule type" value="Genomic_DNA"/>
</dbReference>
<gene>
    <name evidence="8" type="ORF">HQ497_01735</name>
</gene>
<feature type="region of interest" description="Disordered" evidence="5">
    <location>
        <begin position="1"/>
        <end position="23"/>
    </location>
</feature>
<name>A0A972VUU1_9GAMM</name>
<organism evidence="8 9">
    <name type="scientific">SAR86 cluster bacterium</name>
    <dbReference type="NCBI Taxonomy" id="2030880"/>
    <lineage>
        <taxon>Bacteria</taxon>
        <taxon>Pseudomonadati</taxon>
        <taxon>Pseudomonadota</taxon>
        <taxon>Gammaproteobacteria</taxon>
        <taxon>SAR86 cluster</taxon>
    </lineage>
</organism>
<keyword evidence="4 6" id="KW-0472">Membrane</keyword>
<dbReference type="SUPFAM" id="SSF161111">
    <property type="entry name" value="Cation efflux protein transmembrane domain-like"/>
    <property type="match status" value="1"/>
</dbReference>
<evidence type="ECO:0000256" key="2">
    <source>
        <dbReference type="ARBA" id="ARBA00022692"/>
    </source>
</evidence>
<evidence type="ECO:0000256" key="3">
    <source>
        <dbReference type="ARBA" id="ARBA00022989"/>
    </source>
</evidence>
<dbReference type="Proteomes" id="UP000754644">
    <property type="component" value="Unassembled WGS sequence"/>
</dbReference>
<evidence type="ECO:0000259" key="7">
    <source>
        <dbReference type="Pfam" id="PF01545"/>
    </source>
</evidence>
<protein>
    <submittedName>
        <fullName evidence="8">Cation transporter</fullName>
    </submittedName>
</protein>
<evidence type="ECO:0000256" key="6">
    <source>
        <dbReference type="SAM" id="Phobius"/>
    </source>
</evidence>
<evidence type="ECO:0000256" key="5">
    <source>
        <dbReference type="SAM" id="MobiDB-lite"/>
    </source>
</evidence>
<evidence type="ECO:0000313" key="9">
    <source>
        <dbReference type="Proteomes" id="UP000754644"/>
    </source>
</evidence>
<evidence type="ECO:0000313" key="8">
    <source>
        <dbReference type="EMBL" id="NQV64061.1"/>
    </source>
</evidence>
<dbReference type="AlphaFoldDB" id="A0A972VUU1"/>
<feature type="non-terminal residue" evidence="8">
    <location>
        <position position="82"/>
    </location>
</feature>
<accession>A0A972VUU1</accession>
<comment type="subcellular location">
    <subcellularLocation>
        <location evidence="1">Membrane</location>
        <topology evidence="1">Multi-pass membrane protein</topology>
    </subcellularLocation>
</comment>
<dbReference type="Pfam" id="PF01545">
    <property type="entry name" value="Cation_efflux"/>
    <property type="match status" value="1"/>
</dbReference>
<dbReference type="GO" id="GO:0008324">
    <property type="term" value="F:monoatomic cation transmembrane transporter activity"/>
    <property type="evidence" value="ECO:0007669"/>
    <property type="project" value="InterPro"/>
</dbReference>
<keyword evidence="2 6" id="KW-0812">Transmembrane</keyword>
<dbReference type="GO" id="GO:0016020">
    <property type="term" value="C:membrane"/>
    <property type="evidence" value="ECO:0007669"/>
    <property type="project" value="UniProtKB-SubCell"/>
</dbReference>
<comment type="caution">
    <text evidence="8">The sequence shown here is derived from an EMBL/GenBank/DDBJ whole genome shotgun (WGS) entry which is preliminary data.</text>
</comment>
<feature type="domain" description="Cation efflux protein transmembrane" evidence="7">
    <location>
        <begin position="35"/>
        <end position="81"/>
    </location>
</feature>
<dbReference type="InterPro" id="IPR058533">
    <property type="entry name" value="Cation_efflux_TM"/>
</dbReference>
<reference evidence="8" key="1">
    <citation type="submission" date="2020-05" db="EMBL/GenBank/DDBJ databases">
        <title>Sulfur intermediates as new biogeochemical hubs in an aquatic model microbial ecosystem.</title>
        <authorList>
            <person name="Vigneron A."/>
        </authorList>
    </citation>
    <scope>NUCLEOTIDE SEQUENCE</scope>
    <source>
        <strain evidence="8">Bin.250</strain>
    </source>
</reference>
<evidence type="ECO:0000256" key="4">
    <source>
        <dbReference type="ARBA" id="ARBA00023136"/>
    </source>
</evidence>
<dbReference type="Gene3D" id="1.20.1510.10">
    <property type="entry name" value="Cation efflux protein transmembrane domain"/>
    <property type="match status" value="1"/>
</dbReference>